<dbReference type="EMBL" id="CP001108">
    <property type="protein sequence ID" value="ACF47028.1"/>
    <property type="molecule type" value="Genomic_DNA"/>
</dbReference>
<dbReference type="Pfam" id="PF06969">
    <property type="entry name" value="HemN_C"/>
    <property type="match status" value="1"/>
</dbReference>
<keyword evidence="4" id="KW-0560">Oxidoreductase</keyword>
<dbReference type="SFLD" id="SFLDF00562">
    <property type="entry name" value="HemN-like__clustered_with_heat"/>
    <property type="match status" value="1"/>
</dbReference>
<keyword evidence="2" id="KW-0408">Iron</keyword>
<dbReference type="Gene3D" id="3.80.30.20">
    <property type="entry name" value="tm_1862 like domain"/>
    <property type="match status" value="1"/>
</dbReference>
<keyword evidence="2" id="KW-0411">Iron-sulfur</keyword>
<dbReference type="SFLD" id="SFLDS00029">
    <property type="entry name" value="Radical_SAM"/>
    <property type="match status" value="1"/>
</dbReference>
<organism evidence="4 5">
    <name type="scientific">Prosthecochloris aestuarii (strain DSM 271 / SK 413)</name>
    <dbReference type="NCBI Taxonomy" id="290512"/>
    <lineage>
        <taxon>Bacteria</taxon>
        <taxon>Pseudomonadati</taxon>
        <taxon>Chlorobiota</taxon>
        <taxon>Chlorobiia</taxon>
        <taxon>Chlorobiales</taxon>
        <taxon>Chlorobiaceae</taxon>
        <taxon>Prosthecochloris</taxon>
    </lineage>
</organism>
<dbReference type="Proteomes" id="UP000002725">
    <property type="component" value="Chromosome"/>
</dbReference>
<dbReference type="NCBIfam" id="TIGR00539">
    <property type="entry name" value="hemN_rel"/>
    <property type="match status" value="1"/>
</dbReference>
<dbReference type="Pfam" id="PF04055">
    <property type="entry name" value="Radical_SAM"/>
    <property type="match status" value="1"/>
</dbReference>
<comment type="similarity">
    <text evidence="1">Belongs to the anaerobic coproporphyrinogen-III oxidase family. HemW subfamily.</text>
</comment>
<dbReference type="eggNOG" id="COG0635">
    <property type="taxonomic scope" value="Bacteria"/>
</dbReference>
<keyword evidence="2" id="KW-0479">Metal-binding</keyword>
<dbReference type="GO" id="GO:0046872">
    <property type="term" value="F:metal ion binding"/>
    <property type="evidence" value="ECO:0007669"/>
    <property type="project" value="UniProtKB-UniRule"/>
</dbReference>
<dbReference type="InterPro" id="IPR023404">
    <property type="entry name" value="rSAM_horseshoe"/>
</dbReference>
<dbReference type="GO" id="GO:0004109">
    <property type="term" value="F:coproporphyrinogen oxidase activity"/>
    <property type="evidence" value="ECO:0007669"/>
    <property type="project" value="InterPro"/>
</dbReference>
<dbReference type="SMART" id="SM00729">
    <property type="entry name" value="Elp3"/>
    <property type="match status" value="1"/>
</dbReference>
<keyword evidence="2" id="KW-0949">S-adenosyl-L-methionine</keyword>
<evidence type="ECO:0000259" key="3">
    <source>
        <dbReference type="PROSITE" id="PS51918"/>
    </source>
</evidence>
<dbReference type="InterPro" id="IPR004559">
    <property type="entry name" value="HemW-like"/>
</dbReference>
<dbReference type="PANTHER" id="PTHR13932">
    <property type="entry name" value="COPROPORPHYRINIGEN III OXIDASE"/>
    <property type="match status" value="1"/>
</dbReference>
<dbReference type="AlphaFoldDB" id="B4S582"/>
<dbReference type="KEGG" id="paa:Paes_2018"/>
<evidence type="ECO:0000256" key="1">
    <source>
        <dbReference type="ARBA" id="ARBA00006100"/>
    </source>
</evidence>
<keyword evidence="5" id="KW-1185">Reference proteome</keyword>
<keyword evidence="2" id="KW-0004">4Fe-4S</keyword>
<feature type="domain" description="Radical SAM core" evidence="3">
    <location>
        <begin position="1"/>
        <end position="230"/>
    </location>
</feature>
<reference evidence="4" key="1">
    <citation type="submission" date="2008-06" db="EMBL/GenBank/DDBJ databases">
        <title>Complete sequence of chromosome of Prosthecochloris aestuarii DSM 271.</title>
        <authorList>
            <consortium name="US DOE Joint Genome Institute"/>
            <person name="Lucas S."/>
            <person name="Copeland A."/>
            <person name="Lapidus A."/>
            <person name="Glavina del Rio T."/>
            <person name="Dalin E."/>
            <person name="Tice H."/>
            <person name="Bruce D."/>
            <person name="Goodwin L."/>
            <person name="Pitluck S."/>
            <person name="Schmutz J."/>
            <person name="Larimer F."/>
            <person name="Land M."/>
            <person name="Hauser L."/>
            <person name="Kyrpides N."/>
            <person name="Anderson I."/>
            <person name="Liu Z."/>
            <person name="Li T."/>
            <person name="Zhao F."/>
            <person name="Overmann J."/>
            <person name="Bryant D.A."/>
            <person name="Richardson P."/>
        </authorList>
    </citation>
    <scope>NUCLEOTIDE SEQUENCE [LARGE SCALE GENOMIC DNA]</scope>
    <source>
        <strain evidence="4">DSM 271</strain>
    </source>
</reference>
<comment type="subcellular location">
    <subcellularLocation>
        <location evidence="2">Cytoplasm</location>
    </subcellularLocation>
</comment>
<protein>
    <recommendedName>
        <fullName evidence="2">Heme chaperone HemW</fullName>
    </recommendedName>
</protein>
<name>B4S582_PROA2</name>
<dbReference type="HOGENOM" id="CLU_027579_0_1_10"/>
<dbReference type="InterPro" id="IPR007197">
    <property type="entry name" value="rSAM"/>
</dbReference>
<sequence>MLHCYVHIPFCRNRCSYCDFFLITREGFQEPFFRALREETRSRAILLEGRTIRSVHFGGGTPSLVDPRHLEAWLNQVAGYATFHPELEITLEANPEDLTPQSLALWSSIGVNRLSIGIQSYNSRKLHALGRDHDALCARRVTGEAMERFRNVSVDLICGVEGESSALWGADLDDALSFGLQHLSVYMLTVEPSTRLARDVSKGLVQVPGEGELASMYSIASERLSSSGFEHYEVSNFARAGCFSRYNMGCWQRESYLGFGPSAHSLYTLGAAEWRSANVTSLTRYIAEPRELSSQREFLSEKDRRNEQIFLSLRLKTGLDAGLLQRWHSFDPRIDAAVDAFRQRGWLDVNGRTLKVTRKGFLFADLIAEELLLG</sequence>
<dbReference type="PANTHER" id="PTHR13932:SF5">
    <property type="entry name" value="RADICAL S-ADENOSYL METHIONINE DOMAIN-CONTAINING PROTEIN 1, MITOCHONDRIAL"/>
    <property type="match status" value="1"/>
</dbReference>
<dbReference type="GO" id="GO:0006779">
    <property type="term" value="P:porphyrin-containing compound biosynthetic process"/>
    <property type="evidence" value="ECO:0007669"/>
    <property type="project" value="InterPro"/>
</dbReference>
<evidence type="ECO:0000256" key="2">
    <source>
        <dbReference type="RuleBase" id="RU364116"/>
    </source>
</evidence>
<evidence type="ECO:0000313" key="5">
    <source>
        <dbReference type="Proteomes" id="UP000002725"/>
    </source>
</evidence>
<dbReference type="GO" id="GO:0005737">
    <property type="term" value="C:cytoplasm"/>
    <property type="evidence" value="ECO:0007669"/>
    <property type="project" value="UniProtKB-SubCell"/>
</dbReference>
<dbReference type="SFLD" id="SFLDG01065">
    <property type="entry name" value="anaerobic_coproporphyrinogen-I"/>
    <property type="match status" value="1"/>
</dbReference>
<gene>
    <name evidence="4" type="ordered locus">Paes_2018</name>
</gene>
<dbReference type="PROSITE" id="PS51918">
    <property type="entry name" value="RADICAL_SAM"/>
    <property type="match status" value="1"/>
</dbReference>
<dbReference type="STRING" id="290512.Paes_2018"/>
<proteinExistence type="inferred from homology"/>
<dbReference type="InterPro" id="IPR058240">
    <property type="entry name" value="rSAM_sf"/>
</dbReference>
<comment type="function">
    <text evidence="2">Probably acts as a heme chaperone, transferring heme to an unknown acceptor. Binds one molecule of heme per monomer, possibly covalently. Binds 1 [4Fe-4S] cluster. The cluster is coordinated with 3 cysteines and an exchangeable S-adenosyl-L-methionine.</text>
</comment>
<dbReference type="InterPro" id="IPR006638">
    <property type="entry name" value="Elp3/MiaA/NifB-like_rSAM"/>
</dbReference>
<dbReference type="GO" id="GO:0051539">
    <property type="term" value="F:4 iron, 4 sulfur cluster binding"/>
    <property type="evidence" value="ECO:0007669"/>
    <property type="project" value="UniProtKB-UniRule"/>
</dbReference>
<keyword evidence="2" id="KW-0349">Heme</keyword>
<dbReference type="InterPro" id="IPR010723">
    <property type="entry name" value="HemN_C"/>
</dbReference>
<dbReference type="InterPro" id="IPR034505">
    <property type="entry name" value="Coproporphyrinogen-III_oxidase"/>
</dbReference>
<dbReference type="CDD" id="cd01335">
    <property type="entry name" value="Radical_SAM"/>
    <property type="match status" value="1"/>
</dbReference>
<dbReference type="SUPFAM" id="SSF102114">
    <property type="entry name" value="Radical SAM enzymes"/>
    <property type="match status" value="1"/>
</dbReference>
<keyword evidence="2" id="KW-0963">Cytoplasm</keyword>
<evidence type="ECO:0000313" key="4">
    <source>
        <dbReference type="EMBL" id="ACF47028.1"/>
    </source>
</evidence>
<keyword evidence="2" id="KW-0143">Chaperone</keyword>
<accession>B4S582</accession>
<dbReference type="SFLD" id="SFLDF00288">
    <property type="entry name" value="HemN-like__clustered_with_nucl"/>
    <property type="match status" value="1"/>
</dbReference>